<dbReference type="InterPro" id="IPR011009">
    <property type="entry name" value="Kinase-like_dom_sf"/>
</dbReference>
<evidence type="ECO:0000259" key="3">
    <source>
        <dbReference type="Pfam" id="PF03109"/>
    </source>
</evidence>
<comment type="similarity">
    <text evidence="1">Belongs to the protein kinase superfamily. ADCK protein kinase family.</text>
</comment>
<dbReference type="Pfam" id="PF03109">
    <property type="entry name" value="ABC1"/>
    <property type="match status" value="1"/>
</dbReference>
<dbReference type="InterPro" id="IPR051130">
    <property type="entry name" value="Mito_struct-func_regulator"/>
</dbReference>
<dbReference type="SUPFAM" id="SSF56112">
    <property type="entry name" value="Protein kinase-like (PK-like)"/>
    <property type="match status" value="1"/>
</dbReference>
<evidence type="ECO:0000313" key="4">
    <source>
        <dbReference type="EMBL" id="KFX53566.1"/>
    </source>
</evidence>
<feature type="region of interest" description="Disordered" evidence="2">
    <location>
        <begin position="46"/>
        <end position="81"/>
    </location>
</feature>
<dbReference type="AlphaFoldDB" id="A0A093W3X0"/>
<dbReference type="GO" id="GO:0055088">
    <property type="term" value="P:lipid homeostasis"/>
    <property type="evidence" value="ECO:0007669"/>
    <property type="project" value="TreeGrafter"/>
</dbReference>
<comment type="caution">
    <text evidence="4">The sequence shown here is derived from an EMBL/GenBank/DDBJ whole genome shotgun (WGS) entry which is preliminary data.</text>
</comment>
<feature type="domain" description="ABC1 atypical kinase-like" evidence="3">
    <location>
        <begin position="194"/>
        <end position="444"/>
    </location>
</feature>
<protein>
    <submittedName>
        <fullName evidence="4">ABC1 family protein C15C4.02</fullName>
    </submittedName>
</protein>
<organism evidence="4">
    <name type="scientific">Talaromyces marneffei PM1</name>
    <dbReference type="NCBI Taxonomy" id="1077442"/>
    <lineage>
        <taxon>Eukaryota</taxon>
        <taxon>Fungi</taxon>
        <taxon>Dikarya</taxon>
        <taxon>Ascomycota</taxon>
        <taxon>Pezizomycotina</taxon>
        <taxon>Eurotiomycetes</taxon>
        <taxon>Eurotiomycetidae</taxon>
        <taxon>Eurotiales</taxon>
        <taxon>Trichocomaceae</taxon>
        <taxon>Talaromyces</taxon>
        <taxon>Talaromyces sect. Talaromyces</taxon>
    </lineage>
</organism>
<sequence>MKPALPRPITATLRFPSSLSHTRNTTRLPLCRSCWTNERSCQPIRNTQVQRGFHSTPSQRLNAPQSKNASGSTGSKRSSRRRTAIRLGAAGGTLGVAVIGFWDDIKHGYAAAERSARVAATLAICINDYRTTLNQTGGTPEEQEALLKACHKRCAERTLVVLEKNGSIFIKLGQHLSSMGYLLPLEWTTTFIPLQDKCPVSSFESVQEMFLADTGKRIDEVFSSFNPTPIGAASLAQVHVATLRETGQKVAVKIQHPVLAEWVPLDLALTRLTFSTLKRFFPEYDLEWLSREMDLSLPMELDFRHEAENAMRAKEYFRQHSDAPLVIPQVISAEKRILIMEFISGARPDDLEFLDKNGIDRDEVSAAFAHIFNEMIFGDNAPLHCDPHGGNIAIRKNDSRRKPNFDIILYDHGLYRDIPQDLRRNYAKLWLSVIEGDEQKMRKYAYEVAGVTEELFPIFASAITGRDYTVIAQNKVVSSRDNEQEKSNVTSALSHGLLQQLVDMLGRVPRIILLILKTNDLTRSLDENLHTRQGPVRTFLILARYATRTVFEEEMELVSQNGSLLQLSNLYRFLSAFTAYVRVELKLLAYEKWLSVKMFLACNTALYSFLYMTWPYPRAVRYTWYGNGHIQTTMAIYTHKVNINRILLSTAGKRGGGEGTHRNNLQILQIPYIPLAINIIAQNVTHFGFSRSAEDHHASFEVGGFAFGGVGVAEHWSFKRQVKPLLFNEK</sequence>
<gene>
    <name evidence="4" type="ORF">GQ26_0013370</name>
</gene>
<dbReference type="EMBL" id="JPOX01000001">
    <property type="protein sequence ID" value="KFX53566.1"/>
    <property type="molecule type" value="Genomic_DNA"/>
</dbReference>
<dbReference type="HOGENOM" id="CLU_006533_2_5_1"/>
<feature type="compositionally biased region" description="Polar residues" evidence="2">
    <location>
        <begin position="46"/>
        <end position="69"/>
    </location>
</feature>
<dbReference type="GO" id="GO:0005743">
    <property type="term" value="C:mitochondrial inner membrane"/>
    <property type="evidence" value="ECO:0007669"/>
    <property type="project" value="TreeGrafter"/>
</dbReference>
<dbReference type="PANTHER" id="PTHR43173">
    <property type="entry name" value="ABC1 FAMILY PROTEIN"/>
    <property type="match status" value="1"/>
</dbReference>
<name>A0A093W3X0_TALMA</name>
<proteinExistence type="inferred from homology"/>
<dbReference type="InterPro" id="IPR004147">
    <property type="entry name" value="ABC1_dom"/>
</dbReference>
<dbReference type="GO" id="GO:0007005">
    <property type="term" value="P:mitochondrion organization"/>
    <property type="evidence" value="ECO:0007669"/>
    <property type="project" value="TreeGrafter"/>
</dbReference>
<dbReference type="CDD" id="cd13969">
    <property type="entry name" value="ADCK1-like"/>
    <property type="match status" value="1"/>
</dbReference>
<dbReference type="eggNOG" id="KOG1235">
    <property type="taxonomic scope" value="Eukaryota"/>
</dbReference>
<evidence type="ECO:0000256" key="2">
    <source>
        <dbReference type="SAM" id="MobiDB-lite"/>
    </source>
</evidence>
<accession>A0A093W3X0</accession>
<dbReference type="InterPro" id="IPR045307">
    <property type="entry name" value="ADCK1_dom"/>
</dbReference>
<reference evidence="4" key="1">
    <citation type="journal article" date="2014" name="PLoS Genet.">
        <title>Signature Gene Expression Reveals Novel Clues to the Molecular Mechanisms of Dimorphic Transition in Penicillium marneffei.</title>
        <authorList>
            <person name="Yang E."/>
            <person name="Wang G."/>
            <person name="Cai J."/>
            <person name="Woo P.C."/>
            <person name="Lau S.K."/>
            <person name="Yuen K.-Y."/>
            <person name="Chow W.-N."/>
            <person name="Lin X."/>
        </authorList>
    </citation>
    <scope>NUCLEOTIDE SEQUENCE [LARGE SCALE GENOMIC DNA]</scope>
    <source>
        <strain evidence="4">PM1</strain>
    </source>
</reference>
<evidence type="ECO:0000256" key="1">
    <source>
        <dbReference type="ARBA" id="ARBA00009670"/>
    </source>
</evidence>
<dbReference type="PANTHER" id="PTHR43173:SF19">
    <property type="entry name" value="AARF DOMAIN-CONTAINING PROTEIN KINASE 1"/>
    <property type="match status" value="1"/>
</dbReference>